<gene>
    <name evidence="3" type="primary">nusB</name>
    <name evidence="3" type="ORF">FHK98_08510</name>
</gene>
<sequence length="33" mass="3753">NEAVELAKRYSGDDGHRFINGVLRRVIDQKQPA</sequence>
<dbReference type="Gene3D" id="1.10.940.10">
    <property type="entry name" value="NusB-like"/>
    <property type="match status" value="1"/>
</dbReference>
<protein>
    <submittedName>
        <fullName evidence="3">N utilization substance protein B</fullName>
    </submittedName>
</protein>
<dbReference type="GO" id="GO:0006355">
    <property type="term" value="P:regulation of DNA-templated transcription"/>
    <property type="evidence" value="ECO:0007669"/>
    <property type="project" value="InterPro"/>
</dbReference>
<feature type="non-terminal residue" evidence="3">
    <location>
        <position position="1"/>
    </location>
</feature>
<dbReference type="Pfam" id="PF01029">
    <property type="entry name" value="NusB"/>
    <property type="match status" value="1"/>
</dbReference>
<evidence type="ECO:0000259" key="2">
    <source>
        <dbReference type="Pfam" id="PF01029"/>
    </source>
</evidence>
<dbReference type="AlphaFoldDB" id="A0A838WSK9"/>
<evidence type="ECO:0000256" key="1">
    <source>
        <dbReference type="ARBA" id="ARBA00022884"/>
    </source>
</evidence>
<evidence type="ECO:0000313" key="3">
    <source>
        <dbReference type="EMBL" id="MBA4465683.1"/>
    </source>
</evidence>
<evidence type="ECO:0000313" key="4">
    <source>
        <dbReference type="Proteomes" id="UP000538075"/>
    </source>
</evidence>
<dbReference type="SUPFAM" id="SSF48013">
    <property type="entry name" value="NusB-like"/>
    <property type="match status" value="1"/>
</dbReference>
<dbReference type="EMBL" id="VDFG01000554">
    <property type="protein sequence ID" value="MBA4465683.1"/>
    <property type="molecule type" value="Genomic_DNA"/>
</dbReference>
<dbReference type="InterPro" id="IPR006027">
    <property type="entry name" value="NusB_RsmB_TIM44"/>
</dbReference>
<dbReference type="Proteomes" id="UP000538075">
    <property type="component" value="Unassembled WGS sequence"/>
</dbReference>
<comment type="caution">
    <text evidence="3">The sequence shown here is derived from an EMBL/GenBank/DDBJ whole genome shotgun (WGS) entry which is preliminary data.</text>
</comment>
<reference evidence="3 4" key="1">
    <citation type="journal article" date="2020" name="J. Appl. Phycol.">
        <title>Morphological changes and genome evolution in Raphidiopsis raciborskii CS-506 after 23 years in culture.</title>
        <authorList>
            <person name="Willis A."/>
            <person name="Bent S.J."/>
            <person name="Jameson I.D."/>
        </authorList>
    </citation>
    <scope>NUCLEOTIDE SEQUENCE [LARGE SCALE GENOMIC DNA]</scope>
    <source>
        <strain evidence="3 4">CS-506_A</strain>
    </source>
</reference>
<accession>A0A838WSK9</accession>
<dbReference type="GO" id="GO:0003723">
    <property type="term" value="F:RNA binding"/>
    <property type="evidence" value="ECO:0007669"/>
    <property type="project" value="UniProtKB-KW"/>
</dbReference>
<keyword evidence="1" id="KW-0694">RNA-binding</keyword>
<dbReference type="InterPro" id="IPR035926">
    <property type="entry name" value="NusB-like_sf"/>
</dbReference>
<proteinExistence type="predicted"/>
<feature type="domain" description="NusB/RsmB/TIM44" evidence="2">
    <location>
        <begin position="1"/>
        <end position="27"/>
    </location>
</feature>
<organism evidence="3 4">
    <name type="scientific">Cylindrospermopsis raciborskii CS-506_A</name>
    <dbReference type="NCBI Taxonomy" id="2585140"/>
    <lineage>
        <taxon>Bacteria</taxon>
        <taxon>Bacillati</taxon>
        <taxon>Cyanobacteriota</taxon>
        <taxon>Cyanophyceae</taxon>
        <taxon>Nostocales</taxon>
        <taxon>Aphanizomenonaceae</taxon>
        <taxon>Cylindrospermopsis</taxon>
    </lineage>
</organism>
<name>A0A838WSK9_9CYAN</name>